<comment type="caution">
    <text evidence="12">The sequence shown here is derived from an EMBL/GenBank/DDBJ whole genome shotgun (WGS) entry which is preliminary data.</text>
</comment>
<dbReference type="Gene3D" id="2.40.50.100">
    <property type="match status" value="1"/>
</dbReference>
<protein>
    <recommendedName>
        <fullName evidence="3 9">Biotin carboxyl carrier protein of acetyl-CoA carboxylase</fullName>
    </recommendedName>
</protein>
<sequence>MTTPGDPNLQLCPAEIEIPSTHMDLSKIKTLIDFVGRSNITELTVTEKDVTVRIFRASPRETAVAEPSKEPGSTTSLISDASSSVEKTSHAVKAPVFGVLHRAPAPGEPPFVAIGDAVEEGQTLFIIEAMKVFNTIAAPRSGRITHLTDIDNGEVETGDLLAEIV</sequence>
<dbReference type="Pfam" id="PF00364">
    <property type="entry name" value="Biotin_lipoyl"/>
    <property type="match status" value="1"/>
</dbReference>
<dbReference type="SUPFAM" id="SSF51230">
    <property type="entry name" value="Single hybrid motif"/>
    <property type="match status" value="1"/>
</dbReference>
<dbReference type="InterPro" id="IPR000089">
    <property type="entry name" value="Biotin_lipoyl"/>
</dbReference>
<keyword evidence="13" id="KW-1185">Reference proteome</keyword>
<evidence type="ECO:0000256" key="2">
    <source>
        <dbReference type="ARBA" id="ARBA00005194"/>
    </source>
</evidence>
<evidence type="ECO:0000256" key="1">
    <source>
        <dbReference type="ARBA" id="ARBA00003761"/>
    </source>
</evidence>
<feature type="region of interest" description="Disordered" evidence="10">
    <location>
        <begin position="61"/>
        <end position="82"/>
    </location>
</feature>
<organism evidence="12 13">
    <name type="scientific">Rhizobium binae</name>
    <dbReference type="NCBI Taxonomy" id="1138190"/>
    <lineage>
        <taxon>Bacteria</taxon>
        <taxon>Pseudomonadati</taxon>
        <taxon>Pseudomonadota</taxon>
        <taxon>Alphaproteobacteria</taxon>
        <taxon>Hyphomicrobiales</taxon>
        <taxon>Rhizobiaceae</taxon>
        <taxon>Rhizobium/Agrobacterium group</taxon>
        <taxon>Rhizobium</taxon>
    </lineage>
</organism>
<dbReference type="EMBL" id="JBEPMY010000006">
    <property type="protein sequence ID" value="MET3755431.1"/>
    <property type="molecule type" value="Genomic_DNA"/>
</dbReference>
<accession>A0ABV2MG42</accession>
<gene>
    <name evidence="12" type="ORF">ABID08_002802</name>
</gene>
<dbReference type="PROSITE" id="PS50968">
    <property type="entry name" value="BIOTINYL_LIPOYL"/>
    <property type="match status" value="1"/>
</dbReference>
<evidence type="ECO:0000256" key="6">
    <source>
        <dbReference type="ARBA" id="ARBA00023098"/>
    </source>
</evidence>
<evidence type="ECO:0000313" key="13">
    <source>
        <dbReference type="Proteomes" id="UP001549077"/>
    </source>
</evidence>
<keyword evidence="5 9" id="KW-0276">Fatty acid metabolism</keyword>
<evidence type="ECO:0000259" key="11">
    <source>
        <dbReference type="PROSITE" id="PS50968"/>
    </source>
</evidence>
<dbReference type="CDD" id="cd06850">
    <property type="entry name" value="biotinyl_domain"/>
    <property type="match status" value="1"/>
</dbReference>
<evidence type="ECO:0000256" key="5">
    <source>
        <dbReference type="ARBA" id="ARBA00022832"/>
    </source>
</evidence>
<dbReference type="InterPro" id="IPR001249">
    <property type="entry name" value="AcCoA_biotinCC"/>
</dbReference>
<dbReference type="InterPro" id="IPR001882">
    <property type="entry name" value="Biotin_BS"/>
</dbReference>
<feature type="compositionally biased region" description="Low complexity" evidence="10">
    <location>
        <begin position="73"/>
        <end position="82"/>
    </location>
</feature>
<keyword evidence="4 9" id="KW-0444">Lipid biosynthesis</keyword>
<evidence type="ECO:0000256" key="3">
    <source>
        <dbReference type="ARBA" id="ARBA00017562"/>
    </source>
</evidence>
<evidence type="ECO:0000256" key="9">
    <source>
        <dbReference type="RuleBase" id="RU364072"/>
    </source>
</evidence>
<comment type="pathway">
    <text evidence="2 9">Lipid metabolism; fatty acid biosynthesis.</text>
</comment>
<dbReference type="PANTHER" id="PTHR45266">
    <property type="entry name" value="OXALOACETATE DECARBOXYLASE ALPHA CHAIN"/>
    <property type="match status" value="1"/>
</dbReference>
<keyword evidence="7 9" id="KW-0275">Fatty acid biosynthesis</keyword>
<evidence type="ECO:0000256" key="7">
    <source>
        <dbReference type="ARBA" id="ARBA00023160"/>
    </source>
</evidence>
<dbReference type="PANTHER" id="PTHR45266:SF3">
    <property type="entry name" value="OXALOACETATE DECARBOXYLASE ALPHA CHAIN"/>
    <property type="match status" value="1"/>
</dbReference>
<evidence type="ECO:0000256" key="4">
    <source>
        <dbReference type="ARBA" id="ARBA00022516"/>
    </source>
</evidence>
<feature type="domain" description="Lipoyl-binding" evidence="11">
    <location>
        <begin position="89"/>
        <end position="165"/>
    </location>
</feature>
<dbReference type="PRINTS" id="PR01071">
    <property type="entry name" value="ACOABIOTINCC"/>
</dbReference>
<dbReference type="InterPro" id="IPR011053">
    <property type="entry name" value="Single_hybrid_motif"/>
</dbReference>
<proteinExistence type="predicted"/>
<name>A0ABV2MG42_9HYPH</name>
<keyword evidence="8 9" id="KW-0092">Biotin</keyword>
<dbReference type="InterPro" id="IPR050709">
    <property type="entry name" value="Biotin_Carboxyl_Carrier/Decarb"/>
</dbReference>
<evidence type="ECO:0000256" key="10">
    <source>
        <dbReference type="SAM" id="MobiDB-lite"/>
    </source>
</evidence>
<keyword evidence="6 9" id="KW-0443">Lipid metabolism</keyword>
<dbReference type="Proteomes" id="UP001549077">
    <property type="component" value="Unassembled WGS sequence"/>
</dbReference>
<dbReference type="PROSITE" id="PS00188">
    <property type="entry name" value="BIOTIN"/>
    <property type="match status" value="1"/>
</dbReference>
<evidence type="ECO:0000256" key="8">
    <source>
        <dbReference type="ARBA" id="ARBA00023267"/>
    </source>
</evidence>
<evidence type="ECO:0000313" key="12">
    <source>
        <dbReference type="EMBL" id="MET3755431.1"/>
    </source>
</evidence>
<reference evidence="12 13" key="1">
    <citation type="submission" date="2024-06" db="EMBL/GenBank/DDBJ databases">
        <title>Genomic Encyclopedia of Type Strains, Phase IV (KMG-IV): sequencing the most valuable type-strain genomes for metagenomic binning, comparative biology and taxonomic classification.</title>
        <authorList>
            <person name="Goeker M."/>
        </authorList>
    </citation>
    <scope>NUCLEOTIDE SEQUENCE [LARGE SCALE GENOMIC DNA]</scope>
    <source>
        <strain evidence="12 13">DSM 29288</strain>
    </source>
</reference>
<comment type="function">
    <text evidence="1 9">This protein is a component of the acetyl coenzyme A carboxylase complex; first, biotin carboxylase catalyzes the carboxylation of the carrier protein and then the transcarboxylase transfers the carboxyl group to form malonyl-CoA.</text>
</comment>